<evidence type="ECO:0000313" key="1">
    <source>
        <dbReference type="EMBL" id="EIE92337.1"/>
    </source>
</evidence>
<gene>
    <name evidence="1" type="ORF">RO3G_17208</name>
</gene>
<dbReference type="InParanoid" id="I1CV57"/>
<dbReference type="RefSeq" id="XP_067527733.1">
    <property type="nucleotide sequence ID" value="XM_067671792.1"/>
</dbReference>
<keyword evidence="2" id="KW-1185">Reference proteome</keyword>
<dbReference type="VEuPathDB" id="FungiDB:RO3G_17208"/>
<dbReference type="EMBL" id="CH476757">
    <property type="protein sequence ID" value="EIE92337.1"/>
    <property type="molecule type" value="Genomic_DNA"/>
</dbReference>
<proteinExistence type="predicted"/>
<dbReference type="AlphaFoldDB" id="I1CV57"/>
<dbReference type="GeneID" id="93624173"/>
<reference evidence="1 2" key="1">
    <citation type="journal article" date="2009" name="PLoS Genet.">
        <title>Genomic analysis of the basal lineage fungus Rhizopus oryzae reveals a whole-genome duplication.</title>
        <authorList>
            <person name="Ma L.-J."/>
            <person name="Ibrahim A.S."/>
            <person name="Skory C."/>
            <person name="Grabherr M.G."/>
            <person name="Burger G."/>
            <person name="Butler M."/>
            <person name="Elias M."/>
            <person name="Idnurm A."/>
            <person name="Lang B.F."/>
            <person name="Sone T."/>
            <person name="Abe A."/>
            <person name="Calvo S.E."/>
            <person name="Corrochano L.M."/>
            <person name="Engels R."/>
            <person name="Fu J."/>
            <person name="Hansberg W."/>
            <person name="Kim J.-M."/>
            <person name="Kodira C.D."/>
            <person name="Koehrsen M.J."/>
            <person name="Liu B."/>
            <person name="Miranda-Saavedra D."/>
            <person name="O'Leary S."/>
            <person name="Ortiz-Castellanos L."/>
            <person name="Poulter R."/>
            <person name="Rodriguez-Romero J."/>
            <person name="Ruiz-Herrera J."/>
            <person name="Shen Y.-Q."/>
            <person name="Zeng Q."/>
            <person name="Galagan J."/>
            <person name="Birren B.W."/>
            <person name="Cuomo C.A."/>
            <person name="Wickes B.L."/>
        </authorList>
    </citation>
    <scope>NUCLEOTIDE SEQUENCE [LARGE SCALE GENOMIC DNA]</scope>
    <source>
        <strain evidence="2">RA 99-880 / ATCC MYA-4621 / FGSC 9543 / NRRL 43880</strain>
    </source>
</reference>
<sequence>MAQTASVPTYWPYFSINNLLSSFQNVIYMPLAKLFIEVNSYFINSFPKHICVLCSTPLGYYITRPFITKRSVQNMLVNTRVQVSIVNLASISWSFRDYTTPGHHFASSVIDCKIQVMMLKKVTWPFPIVIITIKALYAELGLIKVHCLLSVTHCLILMLLDPF</sequence>
<organism evidence="1 2">
    <name type="scientific">Rhizopus delemar (strain RA 99-880 / ATCC MYA-4621 / FGSC 9543 / NRRL 43880)</name>
    <name type="common">Mucormycosis agent</name>
    <name type="synonym">Rhizopus arrhizus var. delemar</name>
    <dbReference type="NCBI Taxonomy" id="246409"/>
    <lineage>
        <taxon>Eukaryota</taxon>
        <taxon>Fungi</taxon>
        <taxon>Fungi incertae sedis</taxon>
        <taxon>Mucoromycota</taxon>
        <taxon>Mucoromycotina</taxon>
        <taxon>Mucoromycetes</taxon>
        <taxon>Mucorales</taxon>
        <taxon>Mucorineae</taxon>
        <taxon>Rhizopodaceae</taxon>
        <taxon>Rhizopus</taxon>
    </lineage>
</organism>
<accession>I1CV57</accession>
<name>I1CV57_RHIO9</name>
<dbReference type="Proteomes" id="UP000009138">
    <property type="component" value="Unassembled WGS sequence"/>
</dbReference>
<evidence type="ECO:0000313" key="2">
    <source>
        <dbReference type="Proteomes" id="UP000009138"/>
    </source>
</evidence>
<protein>
    <submittedName>
        <fullName evidence="1">Uncharacterized protein</fullName>
    </submittedName>
</protein>